<dbReference type="InterPro" id="IPR023393">
    <property type="entry name" value="START-like_dom_sf"/>
</dbReference>
<dbReference type="Pfam" id="PF08327">
    <property type="entry name" value="AHSA1"/>
    <property type="match status" value="1"/>
</dbReference>
<evidence type="ECO:0000313" key="3">
    <source>
        <dbReference type="EMBL" id="GGA98288.1"/>
    </source>
</evidence>
<dbReference type="Proteomes" id="UP000606922">
    <property type="component" value="Unassembled WGS sequence"/>
</dbReference>
<feature type="domain" description="Activator of Hsp90 ATPase homologue 1/2-like C-terminal" evidence="2">
    <location>
        <begin position="25"/>
        <end position="155"/>
    </location>
</feature>
<dbReference type="InterPro" id="IPR013538">
    <property type="entry name" value="ASHA1/2-like_C"/>
</dbReference>
<proteinExistence type="inferred from homology"/>
<dbReference type="AlphaFoldDB" id="A0A916SHW4"/>
<dbReference type="Gene3D" id="3.30.530.20">
    <property type="match status" value="1"/>
</dbReference>
<accession>A0A916SHW4</accession>
<dbReference type="EMBL" id="BMGB01000001">
    <property type="protein sequence ID" value="GGA98288.1"/>
    <property type="molecule type" value="Genomic_DNA"/>
</dbReference>
<evidence type="ECO:0000313" key="4">
    <source>
        <dbReference type="Proteomes" id="UP000606922"/>
    </source>
</evidence>
<comment type="similarity">
    <text evidence="1">Belongs to the AHA1 family.</text>
</comment>
<protein>
    <recommendedName>
        <fullName evidence="2">Activator of Hsp90 ATPase homologue 1/2-like C-terminal domain-containing protein</fullName>
    </recommendedName>
</protein>
<reference evidence="3" key="1">
    <citation type="journal article" date="2014" name="Int. J. Syst. Evol. Microbiol.">
        <title>Complete genome sequence of Corynebacterium casei LMG S-19264T (=DSM 44701T), isolated from a smear-ripened cheese.</title>
        <authorList>
            <consortium name="US DOE Joint Genome Institute (JGI-PGF)"/>
            <person name="Walter F."/>
            <person name="Albersmeier A."/>
            <person name="Kalinowski J."/>
            <person name="Ruckert C."/>
        </authorList>
    </citation>
    <scope>NUCLEOTIDE SEQUENCE</scope>
    <source>
        <strain evidence="3">CGMCC 1.12813</strain>
    </source>
</reference>
<keyword evidence="4" id="KW-1185">Reference proteome</keyword>
<comment type="caution">
    <text evidence="3">The sequence shown here is derived from an EMBL/GenBank/DDBJ whole genome shotgun (WGS) entry which is preliminary data.</text>
</comment>
<dbReference type="RefSeq" id="WP_188509654.1">
    <property type="nucleotide sequence ID" value="NZ_BMGB01000001.1"/>
</dbReference>
<name>A0A916SHW4_9MICO</name>
<organism evidence="3 4">
    <name type="scientific">Conyzicola nivalis</name>
    <dbReference type="NCBI Taxonomy" id="1477021"/>
    <lineage>
        <taxon>Bacteria</taxon>
        <taxon>Bacillati</taxon>
        <taxon>Actinomycetota</taxon>
        <taxon>Actinomycetes</taxon>
        <taxon>Micrococcales</taxon>
        <taxon>Microbacteriaceae</taxon>
        <taxon>Conyzicola</taxon>
    </lineage>
</organism>
<sequence>MADIEDGAVVDEEHYSVSRTVHVRTPRGRVWDAITTADGIARWFGDTASLDEARVGASGSLGWEDFGDYAFVVTAVVDGFLFEFRWAKDPGVDVREDNATSVRFVLADAVDGTILTVVESGFDLLAGDDAARRELLHGNREGWNLELDELVRTLES</sequence>
<evidence type="ECO:0000259" key="2">
    <source>
        <dbReference type="Pfam" id="PF08327"/>
    </source>
</evidence>
<gene>
    <name evidence="3" type="ORF">GCM10010979_10950</name>
</gene>
<dbReference type="SUPFAM" id="SSF55961">
    <property type="entry name" value="Bet v1-like"/>
    <property type="match status" value="1"/>
</dbReference>
<evidence type="ECO:0000256" key="1">
    <source>
        <dbReference type="ARBA" id="ARBA00006817"/>
    </source>
</evidence>
<reference evidence="3" key="2">
    <citation type="submission" date="2020-09" db="EMBL/GenBank/DDBJ databases">
        <authorList>
            <person name="Sun Q."/>
            <person name="Zhou Y."/>
        </authorList>
    </citation>
    <scope>NUCLEOTIDE SEQUENCE</scope>
    <source>
        <strain evidence="3">CGMCC 1.12813</strain>
    </source>
</reference>